<accession>A0A0N4U9M2</accession>
<dbReference type="InterPro" id="IPR028882">
    <property type="entry name" value="SDHAF2"/>
</dbReference>
<comment type="similarity">
    <text evidence="4">Belongs to the SDHAF2 family.</text>
</comment>
<evidence type="ECO:0000256" key="3">
    <source>
        <dbReference type="ARBA" id="ARBA00023186"/>
    </source>
</evidence>
<keyword evidence="2 4" id="KW-0496">Mitochondrion</keyword>
<dbReference type="Proteomes" id="UP000038040">
    <property type="component" value="Unplaced"/>
</dbReference>
<protein>
    <recommendedName>
        <fullName evidence="4">Succinate dehydrogenase assembly factor 2, mitochondrial</fullName>
        <shortName evidence="4">SDH assembly factor 2</shortName>
        <shortName evidence="4">SDHAF2</shortName>
    </recommendedName>
</protein>
<dbReference type="PANTHER" id="PTHR12469:SF2">
    <property type="entry name" value="SUCCINATE DEHYDROGENASE ASSEMBLY FACTOR 2, MITOCHONDRIAL"/>
    <property type="match status" value="1"/>
</dbReference>
<sequence length="124" mass="14834">LTFVFLQLFLTVEQFSILNYRNETVETLRSRLIYQSKKRGILENDILIGGFAEINSLKNLNYSQLIEYDKIINGEHNEWDLYYYLSGRKELPADLKNSEVFKIIIDFVNEKKRRSFDKKKKIFV</sequence>
<dbReference type="GO" id="GO:0006099">
    <property type="term" value="P:tricarboxylic acid cycle"/>
    <property type="evidence" value="ECO:0007669"/>
    <property type="project" value="TreeGrafter"/>
</dbReference>
<keyword evidence="3 4" id="KW-0143">Chaperone</keyword>
<organism evidence="5 6">
    <name type="scientific">Dracunculus medinensis</name>
    <name type="common">Guinea worm</name>
    <dbReference type="NCBI Taxonomy" id="318479"/>
    <lineage>
        <taxon>Eukaryota</taxon>
        <taxon>Metazoa</taxon>
        <taxon>Ecdysozoa</taxon>
        <taxon>Nematoda</taxon>
        <taxon>Chromadorea</taxon>
        <taxon>Rhabditida</taxon>
        <taxon>Spirurina</taxon>
        <taxon>Dracunculoidea</taxon>
        <taxon>Dracunculidae</taxon>
        <taxon>Dracunculus</taxon>
    </lineage>
</organism>
<dbReference type="HAMAP" id="MF_03057">
    <property type="entry name" value="SDHAF2"/>
    <property type="match status" value="1"/>
</dbReference>
<dbReference type="GO" id="GO:0034553">
    <property type="term" value="P:mitochondrial respiratory chain complex II assembly"/>
    <property type="evidence" value="ECO:0007669"/>
    <property type="project" value="TreeGrafter"/>
</dbReference>
<dbReference type="GO" id="GO:0006121">
    <property type="term" value="P:mitochondrial electron transport, succinate to ubiquinone"/>
    <property type="evidence" value="ECO:0007669"/>
    <property type="project" value="UniProtKB-UniRule"/>
</dbReference>
<evidence type="ECO:0000256" key="2">
    <source>
        <dbReference type="ARBA" id="ARBA00023128"/>
    </source>
</evidence>
<dbReference type="PANTHER" id="PTHR12469">
    <property type="entry name" value="PROTEIN EMI5 HOMOLOG, MITOCHONDRIAL"/>
    <property type="match status" value="1"/>
</dbReference>
<dbReference type="Gene3D" id="1.10.150.250">
    <property type="entry name" value="Flavinator of succinate dehydrogenase"/>
    <property type="match status" value="1"/>
</dbReference>
<dbReference type="WBParaSite" id="DME_0000379501-mRNA-1">
    <property type="protein sequence ID" value="DME_0000379501-mRNA-1"/>
    <property type="gene ID" value="DME_0000379501"/>
</dbReference>
<dbReference type="SUPFAM" id="SSF109910">
    <property type="entry name" value="YgfY-like"/>
    <property type="match status" value="1"/>
</dbReference>
<reference evidence="6" key="1">
    <citation type="submission" date="2017-02" db="UniProtKB">
        <authorList>
            <consortium name="WormBaseParasite"/>
        </authorList>
    </citation>
    <scope>IDENTIFICATION</scope>
</reference>
<evidence type="ECO:0000256" key="4">
    <source>
        <dbReference type="HAMAP-Rule" id="MF_03057"/>
    </source>
</evidence>
<comment type="subunit">
    <text evidence="4">Interacts with the flavoprotein subunit within the SDH catalytic dimer.</text>
</comment>
<dbReference type="FunFam" id="1.10.150.250:FF:000002">
    <property type="entry name" value="Succinate dehydrogenase assembly factor 2, mitochondrial"/>
    <property type="match status" value="1"/>
</dbReference>
<dbReference type="InterPro" id="IPR036714">
    <property type="entry name" value="SDH_sf"/>
</dbReference>
<name>A0A0N4U9M2_DRAME</name>
<dbReference type="AlphaFoldDB" id="A0A0N4U9M2"/>
<dbReference type="Pfam" id="PF03937">
    <property type="entry name" value="Sdh5"/>
    <property type="match status" value="1"/>
</dbReference>
<proteinExistence type="inferred from homology"/>
<evidence type="ECO:0000313" key="6">
    <source>
        <dbReference type="WBParaSite" id="DME_0000379501-mRNA-1"/>
    </source>
</evidence>
<comment type="subcellular location">
    <subcellularLocation>
        <location evidence="1 4">Mitochondrion matrix</location>
    </subcellularLocation>
</comment>
<dbReference type="GO" id="GO:0005759">
    <property type="term" value="C:mitochondrial matrix"/>
    <property type="evidence" value="ECO:0007669"/>
    <property type="project" value="UniProtKB-SubCell"/>
</dbReference>
<dbReference type="InterPro" id="IPR005631">
    <property type="entry name" value="SDH"/>
</dbReference>
<evidence type="ECO:0000313" key="5">
    <source>
        <dbReference type="Proteomes" id="UP000038040"/>
    </source>
</evidence>
<comment type="function">
    <text evidence="4">Plays an essential role in the assembly of succinate dehydrogenase (SDH), an enzyme complex (also referred to as respiratory complex II) that is a component of both the tricarboxylic acid (TCA) cycle and the mitochondrial electron transport chain, and which couples the oxidation of succinate to fumarate with the reduction of ubiquinone (coenzyme Q) to ubiquinol. Required for flavinylation (covalent attachment of FAD) of the flavoprotein subunit of the SDH catalytic dimer.</text>
</comment>
<evidence type="ECO:0000256" key="1">
    <source>
        <dbReference type="ARBA" id="ARBA00004305"/>
    </source>
</evidence>